<proteinExistence type="predicted"/>
<sequence>MRAEPCGEGWRCIFRIRTGLISGSGVTLYRRGNLDEGVPMTPYRDITDEEWQRVAPLLPELRPRSELRGRPLANTRSVLNGVLWVIYSGATWSAMPRKYPSYQTCHRRFKSWHQAGVLQRVMDELFGEAGNGLCSTMEARMRTHATNGPAAANDAAHPSPPAAPLYTPPSGAHATPLMFNYISPFKNAA</sequence>
<keyword evidence="4" id="KW-1185">Reference proteome</keyword>
<evidence type="ECO:0000256" key="1">
    <source>
        <dbReference type="SAM" id="MobiDB-lite"/>
    </source>
</evidence>
<dbReference type="PANTHER" id="PTHR46637:SF1">
    <property type="entry name" value="BLL5188 PROTEIN"/>
    <property type="match status" value="1"/>
</dbReference>
<comment type="caution">
    <text evidence="3">The sequence shown here is derived from an EMBL/GenBank/DDBJ whole genome shotgun (WGS) entry which is preliminary data.</text>
</comment>
<evidence type="ECO:0000259" key="2">
    <source>
        <dbReference type="Pfam" id="PF13340"/>
    </source>
</evidence>
<feature type="region of interest" description="Disordered" evidence="1">
    <location>
        <begin position="146"/>
        <end position="167"/>
    </location>
</feature>
<accession>A0ABU9R3T2</accession>
<dbReference type="EMBL" id="JAZHGA010000012">
    <property type="protein sequence ID" value="MEM5341707.1"/>
    <property type="molecule type" value="Genomic_DNA"/>
</dbReference>
<organism evidence="3 4">
    <name type="scientific">Paraburkholderia azotifigens</name>
    <dbReference type="NCBI Taxonomy" id="2057004"/>
    <lineage>
        <taxon>Bacteria</taxon>
        <taxon>Pseudomonadati</taxon>
        <taxon>Pseudomonadota</taxon>
        <taxon>Betaproteobacteria</taxon>
        <taxon>Burkholderiales</taxon>
        <taxon>Burkholderiaceae</taxon>
        <taxon>Paraburkholderia</taxon>
    </lineage>
</organism>
<dbReference type="Proteomes" id="UP001481677">
    <property type="component" value="Unassembled WGS sequence"/>
</dbReference>
<evidence type="ECO:0000313" key="3">
    <source>
        <dbReference type="EMBL" id="MEM5341707.1"/>
    </source>
</evidence>
<dbReference type="RefSeq" id="WP_342959097.1">
    <property type="nucleotide sequence ID" value="NZ_JAZHFZ010000025.1"/>
</dbReference>
<dbReference type="InterPro" id="IPR052909">
    <property type="entry name" value="Transposase_6_like"/>
</dbReference>
<feature type="domain" description="Insertion element IS402-like" evidence="2">
    <location>
        <begin position="46"/>
        <end position="122"/>
    </location>
</feature>
<name>A0ABU9R3T2_9BURK</name>
<dbReference type="InterPro" id="IPR025161">
    <property type="entry name" value="IS402-like_dom"/>
</dbReference>
<dbReference type="Pfam" id="PF13340">
    <property type="entry name" value="DUF4096"/>
    <property type="match status" value="1"/>
</dbReference>
<evidence type="ECO:0000313" key="4">
    <source>
        <dbReference type="Proteomes" id="UP001481677"/>
    </source>
</evidence>
<dbReference type="PANTHER" id="PTHR46637">
    <property type="entry name" value="TIS1421-TRANSPOSASE PROTEIN A"/>
    <property type="match status" value="1"/>
</dbReference>
<feature type="compositionally biased region" description="Pro residues" evidence="1">
    <location>
        <begin position="158"/>
        <end position="167"/>
    </location>
</feature>
<protein>
    <submittedName>
        <fullName evidence="3">Transposase</fullName>
    </submittedName>
</protein>
<reference evidence="3 4" key="1">
    <citation type="submission" date="2024-01" db="EMBL/GenBank/DDBJ databases">
        <title>The diversity of rhizobia nodulating Mimosa spp. in eleven states of Brazil covering several biomes is determined by host plant, location, and edaphic factors.</title>
        <authorList>
            <person name="Rouws L."/>
            <person name="Barauna A."/>
            <person name="Beukes C."/>
            <person name="De Faria S.M."/>
            <person name="Gross E."/>
            <person name="Dos Reis Junior F.B."/>
            <person name="Simon M."/>
            <person name="Maluk M."/>
            <person name="Odee D.W."/>
            <person name="Kenicer G."/>
            <person name="Young J.P.W."/>
            <person name="Reis V.M."/>
            <person name="Zilli J."/>
            <person name="James E.K."/>
        </authorList>
    </citation>
    <scope>NUCLEOTIDE SEQUENCE [LARGE SCALE GENOMIC DNA]</scope>
    <source>
        <strain evidence="3 4">JPY530</strain>
    </source>
</reference>
<gene>
    <name evidence="3" type="ORF">V4C56_19055</name>
</gene>